<dbReference type="PANTHER" id="PTHR15654:SF1">
    <property type="entry name" value="COILED-COIL DOMAIN-CONTAINING PROTEIN 96"/>
    <property type="match status" value="1"/>
</dbReference>
<dbReference type="GO" id="GO:0005930">
    <property type="term" value="C:axoneme"/>
    <property type="evidence" value="ECO:0007669"/>
    <property type="project" value="TreeGrafter"/>
</dbReference>
<evidence type="ECO:0000259" key="6">
    <source>
        <dbReference type="Pfam" id="PF13870"/>
    </source>
</evidence>
<keyword evidence="3" id="KW-0966">Cell projection</keyword>
<dbReference type="RefSeq" id="XP_028330943.1">
    <property type="nucleotide sequence ID" value="XM_028475142.1"/>
</dbReference>
<keyword evidence="8" id="KW-1185">Reference proteome</keyword>
<dbReference type="Pfam" id="PF13870">
    <property type="entry name" value="CCDC113_CCDC96_CC"/>
    <property type="match status" value="1"/>
</dbReference>
<dbReference type="GO" id="GO:0060271">
    <property type="term" value="P:cilium assembly"/>
    <property type="evidence" value="ECO:0007669"/>
    <property type="project" value="TreeGrafter"/>
</dbReference>
<feature type="coiled-coil region" evidence="4">
    <location>
        <begin position="343"/>
        <end position="380"/>
    </location>
</feature>
<sequence length="441" mass="51116">MDTETGNLEDSVRGTSEVDFITKQMNNDGANELEASEHTVSMEAGKEELFDEKVTTSIVLTSDDDGVKMDEVTDKTLLPLEDSVVFEINSSYNQETSRLNLDTPEAENQEEGGGGGGASEEETEDLNLEEYLQVLQQLQEQREKAIQHSSRQQRKLAEYLCKKNGGDSRLEEDQPVAQQQQHYEKYISVLSELKQQIQAESDMAQQEAEELRVQSQERLHQVEDEWRALAALKREVCVSVLSRRVGREAAEDRVHKALMAEQLQQDQVNGLRLKSIQLQMKIHRLEEELGDDDEKDRDPLLIQFEKLQTERLERKRLEEKQNEEVSKLQKKILSSLEIISYTKNNLQRSKMEVQTKKKQLAELEAEVERRREHLSKTKQVSNNLHRHNGRLKEQRGLLGNRLLLQDFEDTVDASEYLEEQLESLKSRHAEVYRGRRCWKNE</sequence>
<feature type="domain" description="CCDC113/CCDC96 coiled-coil" evidence="6">
    <location>
        <begin position="264"/>
        <end position="430"/>
    </location>
</feature>
<dbReference type="Proteomes" id="UP000694680">
    <property type="component" value="Chromosome 18"/>
</dbReference>
<dbReference type="AlphaFoldDB" id="A0A8C5EGP8"/>
<dbReference type="InterPro" id="IPR051885">
    <property type="entry name" value="CC_CF"/>
</dbReference>
<dbReference type="PANTHER" id="PTHR15654">
    <property type="entry name" value="COILED-COIL DOMAIN-CONTAINING PROTEIN 113-RELATED"/>
    <property type="match status" value="1"/>
</dbReference>
<dbReference type="OrthoDB" id="10254794at2759"/>
<dbReference type="GO" id="GO:0036064">
    <property type="term" value="C:ciliary basal body"/>
    <property type="evidence" value="ECO:0007669"/>
    <property type="project" value="TreeGrafter"/>
</dbReference>
<evidence type="ECO:0000313" key="8">
    <source>
        <dbReference type="Proteomes" id="UP000694680"/>
    </source>
</evidence>
<name>A0A8C5EGP8_GOUWI</name>
<dbReference type="Ensembl" id="ENSGWIT00000018888.1">
    <property type="protein sequence ID" value="ENSGWIP00000017112.1"/>
    <property type="gene ID" value="ENSGWIG00000009540.1"/>
</dbReference>
<dbReference type="InterPro" id="IPR025254">
    <property type="entry name" value="CCDC113/CCDC96_CC"/>
</dbReference>
<keyword evidence="2 4" id="KW-0175">Coiled coil</keyword>
<accession>A0A8C5EGP8</accession>
<evidence type="ECO:0000256" key="1">
    <source>
        <dbReference type="ARBA" id="ARBA00004138"/>
    </source>
</evidence>
<evidence type="ECO:0000256" key="4">
    <source>
        <dbReference type="SAM" id="Coils"/>
    </source>
</evidence>
<proteinExistence type="predicted"/>
<reference evidence="7" key="2">
    <citation type="submission" date="2025-08" db="UniProtKB">
        <authorList>
            <consortium name="Ensembl"/>
        </authorList>
    </citation>
    <scope>IDENTIFICATION</scope>
</reference>
<protein>
    <recommendedName>
        <fullName evidence="6">CCDC113/CCDC96 coiled-coil domain-containing protein</fullName>
    </recommendedName>
</protein>
<dbReference type="CTD" id="257236"/>
<comment type="subcellular location">
    <subcellularLocation>
        <location evidence="1">Cell projection</location>
        <location evidence="1">Cilium</location>
    </subcellularLocation>
</comment>
<reference evidence="7" key="3">
    <citation type="submission" date="2025-09" db="UniProtKB">
        <authorList>
            <consortium name="Ensembl"/>
        </authorList>
    </citation>
    <scope>IDENTIFICATION</scope>
</reference>
<gene>
    <name evidence="7" type="primary">cfap184</name>
</gene>
<evidence type="ECO:0000313" key="7">
    <source>
        <dbReference type="Ensembl" id="ENSGWIP00000017112.1"/>
    </source>
</evidence>
<evidence type="ECO:0000256" key="3">
    <source>
        <dbReference type="ARBA" id="ARBA00023273"/>
    </source>
</evidence>
<dbReference type="GeneID" id="114480734"/>
<reference evidence="7" key="1">
    <citation type="submission" date="2020-06" db="EMBL/GenBank/DDBJ databases">
        <authorList>
            <consortium name="Wellcome Sanger Institute Data Sharing"/>
        </authorList>
    </citation>
    <scope>NUCLEOTIDE SEQUENCE [LARGE SCALE GENOMIC DNA]</scope>
</reference>
<evidence type="ECO:0000256" key="2">
    <source>
        <dbReference type="ARBA" id="ARBA00023054"/>
    </source>
</evidence>
<evidence type="ECO:0000256" key="5">
    <source>
        <dbReference type="SAM" id="MobiDB-lite"/>
    </source>
</evidence>
<organism evidence="7 8">
    <name type="scientific">Gouania willdenowi</name>
    <name type="common">Blunt-snouted clingfish</name>
    <name type="synonym">Lepadogaster willdenowi</name>
    <dbReference type="NCBI Taxonomy" id="441366"/>
    <lineage>
        <taxon>Eukaryota</taxon>
        <taxon>Metazoa</taxon>
        <taxon>Chordata</taxon>
        <taxon>Craniata</taxon>
        <taxon>Vertebrata</taxon>
        <taxon>Euteleostomi</taxon>
        <taxon>Actinopterygii</taxon>
        <taxon>Neopterygii</taxon>
        <taxon>Teleostei</taxon>
        <taxon>Neoteleostei</taxon>
        <taxon>Acanthomorphata</taxon>
        <taxon>Ovalentaria</taxon>
        <taxon>Blenniimorphae</taxon>
        <taxon>Blenniiformes</taxon>
        <taxon>Gobiesocoidei</taxon>
        <taxon>Gobiesocidae</taxon>
        <taxon>Gobiesocinae</taxon>
        <taxon>Gouania</taxon>
    </lineage>
</organism>
<feature type="region of interest" description="Disordered" evidence="5">
    <location>
        <begin position="92"/>
        <end position="123"/>
    </location>
</feature>